<dbReference type="EMBL" id="BGPR01001587">
    <property type="protein sequence ID" value="GBM57286.1"/>
    <property type="molecule type" value="Genomic_DNA"/>
</dbReference>
<dbReference type="AlphaFoldDB" id="A0A4Y2GX38"/>
<proteinExistence type="predicted"/>
<dbReference type="Proteomes" id="UP000499080">
    <property type="component" value="Unassembled WGS sequence"/>
</dbReference>
<name>A0A4Y2GX38_ARAVE</name>
<comment type="caution">
    <text evidence="1">The sequence shown here is derived from an EMBL/GenBank/DDBJ whole genome shotgun (WGS) entry which is preliminary data.</text>
</comment>
<gene>
    <name evidence="1" type="ORF">AVEN_115611_1</name>
</gene>
<reference evidence="1 2" key="1">
    <citation type="journal article" date="2019" name="Sci. Rep.">
        <title>Orb-weaving spider Araneus ventricosus genome elucidates the spidroin gene catalogue.</title>
        <authorList>
            <person name="Kono N."/>
            <person name="Nakamura H."/>
            <person name="Ohtoshi R."/>
            <person name="Moran D.A.P."/>
            <person name="Shinohara A."/>
            <person name="Yoshida Y."/>
            <person name="Fujiwara M."/>
            <person name="Mori M."/>
            <person name="Tomita M."/>
            <person name="Arakawa K."/>
        </authorList>
    </citation>
    <scope>NUCLEOTIDE SEQUENCE [LARGE SCALE GENOMIC DNA]</scope>
</reference>
<evidence type="ECO:0000313" key="2">
    <source>
        <dbReference type="Proteomes" id="UP000499080"/>
    </source>
</evidence>
<accession>A0A4Y2GX38</accession>
<organism evidence="1 2">
    <name type="scientific">Araneus ventricosus</name>
    <name type="common">Orbweaver spider</name>
    <name type="synonym">Epeira ventricosa</name>
    <dbReference type="NCBI Taxonomy" id="182803"/>
    <lineage>
        <taxon>Eukaryota</taxon>
        <taxon>Metazoa</taxon>
        <taxon>Ecdysozoa</taxon>
        <taxon>Arthropoda</taxon>
        <taxon>Chelicerata</taxon>
        <taxon>Arachnida</taxon>
        <taxon>Araneae</taxon>
        <taxon>Araneomorphae</taxon>
        <taxon>Entelegynae</taxon>
        <taxon>Araneoidea</taxon>
        <taxon>Araneidae</taxon>
        <taxon>Araneus</taxon>
    </lineage>
</organism>
<keyword evidence="2" id="KW-1185">Reference proteome</keyword>
<evidence type="ECO:0000313" key="1">
    <source>
        <dbReference type="EMBL" id="GBM57286.1"/>
    </source>
</evidence>
<sequence>MDEKKYLWIQSSVGTLKQHYSKTGGLMQPSATNCSLRSDGFREVSTKGNTDLTQFRLIALQEITCLPHVEIKSVFYIRHYLYAPKLLWAIEKARIPPYHESWSYGRG</sequence>
<protein>
    <submittedName>
        <fullName evidence="1">Uncharacterized protein</fullName>
    </submittedName>
</protein>